<dbReference type="EMBL" id="JBHTCE010000002">
    <property type="protein sequence ID" value="MFC7390675.1"/>
    <property type="molecule type" value="Genomic_DNA"/>
</dbReference>
<gene>
    <name evidence="1" type="ORF">ACFQO8_11030</name>
</gene>
<accession>A0ABW2PSK0</accession>
<comment type="caution">
    <text evidence="1">The sequence shown here is derived from an EMBL/GenBank/DDBJ whole genome shotgun (WGS) entry which is preliminary data.</text>
</comment>
<keyword evidence="2" id="KW-1185">Reference proteome</keyword>
<proteinExistence type="predicted"/>
<evidence type="ECO:0000313" key="1">
    <source>
        <dbReference type="EMBL" id="MFC7390675.1"/>
    </source>
</evidence>
<name>A0ABW2PSK0_9BACL</name>
<dbReference type="RefSeq" id="WP_214790065.1">
    <property type="nucleotide sequence ID" value="NZ_JANIEL010000008.1"/>
</dbReference>
<sequence length="137" mass="15474">MIEQFKMKRIWEDDFATEVMMTLTGKWCEVTVNEYVTASDINAFISSIQAFNARNGESSERWILDLPLVRVSLTFALANVRGIVQVNVVVEQSKGDGGDMKAALSFETTMGQLDDLSVQLKRFINRQIDHVASLRPE</sequence>
<dbReference type="Proteomes" id="UP001596439">
    <property type="component" value="Unassembled WGS sequence"/>
</dbReference>
<evidence type="ECO:0000313" key="2">
    <source>
        <dbReference type="Proteomes" id="UP001596439"/>
    </source>
</evidence>
<protein>
    <recommendedName>
        <fullName evidence="3">COMM domain-containing protein</fullName>
    </recommendedName>
</protein>
<organism evidence="1 2">
    <name type="scientific">Exiguobacterium aestuarii</name>
    <dbReference type="NCBI Taxonomy" id="273527"/>
    <lineage>
        <taxon>Bacteria</taxon>
        <taxon>Bacillati</taxon>
        <taxon>Bacillota</taxon>
        <taxon>Bacilli</taxon>
        <taxon>Bacillales</taxon>
        <taxon>Bacillales Family XII. Incertae Sedis</taxon>
        <taxon>Exiguobacterium</taxon>
    </lineage>
</organism>
<evidence type="ECO:0008006" key="3">
    <source>
        <dbReference type="Google" id="ProtNLM"/>
    </source>
</evidence>
<reference evidence="2" key="1">
    <citation type="journal article" date="2019" name="Int. J. Syst. Evol. Microbiol.">
        <title>The Global Catalogue of Microorganisms (GCM) 10K type strain sequencing project: providing services to taxonomists for standard genome sequencing and annotation.</title>
        <authorList>
            <consortium name="The Broad Institute Genomics Platform"/>
            <consortium name="The Broad Institute Genome Sequencing Center for Infectious Disease"/>
            <person name="Wu L."/>
            <person name="Ma J."/>
        </authorList>
    </citation>
    <scope>NUCLEOTIDE SEQUENCE [LARGE SCALE GENOMIC DNA]</scope>
    <source>
        <strain evidence="2">CCUG 55590</strain>
    </source>
</reference>